<dbReference type="AlphaFoldDB" id="A0A1G7D5N7"/>
<keyword evidence="2" id="KW-0812">Transmembrane</keyword>
<dbReference type="Pfam" id="PF03597">
    <property type="entry name" value="FixS"/>
    <property type="match status" value="1"/>
</dbReference>
<feature type="region of interest" description="Disordered" evidence="1">
    <location>
        <begin position="53"/>
        <end position="81"/>
    </location>
</feature>
<feature type="compositionally biased region" description="Low complexity" evidence="1">
    <location>
        <begin position="66"/>
        <end position="81"/>
    </location>
</feature>
<dbReference type="EMBL" id="FNAO01000005">
    <property type="protein sequence ID" value="SDE46813.1"/>
    <property type="molecule type" value="Genomic_DNA"/>
</dbReference>
<dbReference type="Proteomes" id="UP000199109">
    <property type="component" value="Unassembled WGS sequence"/>
</dbReference>
<dbReference type="PANTHER" id="PTHR41532:SF1">
    <property type="entry name" value="FIXS PROTEIN"/>
    <property type="match status" value="1"/>
</dbReference>
<organism evidence="3 4">
    <name type="scientific">Pricia antarctica</name>
    <dbReference type="NCBI Taxonomy" id="641691"/>
    <lineage>
        <taxon>Bacteria</taxon>
        <taxon>Pseudomonadati</taxon>
        <taxon>Bacteroidota</taxon>
        <taxon>Flavobacteriia</taxon>
        <taxon>Flavobacteriales</taxon>
        <taxon>Flavobacteriaceae</taxon>
        <taxon>Pricia</taxon>
    </lineage>
</organism>
<dbReference type="RefSeq" id="WP_091868563.1">
    <property type="nucleotide sequence ID" value="NZ_FNAO01000005.1"/>
</dbReference>
<sequence>MSVIYVLLAISLIVALIFFVAFIVSVKSGQYDDSYTPSVRMLFDDELVKPTLRTGTDGKSQEKVQKNTLTHLKTNKNNPTE</sequence>
<accession>A0A1G7D5N7</accession>
<proteinExistence type="predicted"/>
<protein>
    <submittedName>
        <fullName evidence="3">Cytochrome oxidase maturation protein, cbb3-type</fullName>
    </submittedName>
</protein>
<dbReference type="InterPro" id="IPR004714">
    <property type="entry name" value="Cyt_oxidase_maturation_cbb3"/>
</dbReference>
<evidence type="ECO:0000256" key="1">
    <source>
        <dbReference type="SAM" id="MobiDB-lite"/>
    </source>
</evidence>
<dbReference type="PANTHER" id="PTHR41532">
    <property type="entry name" value="FIXS PROTEIN"/>
    <property type="match status" value="1"/>
</dbReference>
<name>A0A1G7D5N7_9FLAO</name>
<dbReference type="NCBIfam" id="TIGR00847">
    <property type="entry name" value="ccoS"/>
    <property type="match status" value="1"/>
</dbReference>
<dbReference type="STRING" id="641691.SAMN05421636_105183"/>
<gene>
    <name evidence="3" type="ORF">SAMN05421636_105183</name>
</gene>
<evidence type="ECO:0000313" key="4">
    <source>
        <dbReference type="Proteomes" id="UP000199109"/>
    </source>
</evidence>
<keyword evidence="2" id="KW-1133">Transmembrane helix</keyword>
<evidence type="ECO:0000256" key="2">
    <source>
        <dbReference type="SAM" id="Phobius"/>
    </source>
</evidence>
<evidence type="ECO:0000313" key="3">
    <source>
        <dbReference type="EMBL" id="SDE46813.1"/>
    </source>
</evidence>
<dbReference type="OrthoDB" id="9802763at2"/>
<keyword evidence="2" id="KW-0472">Membrane</keyword>
<reference evidence="3 4" key="1">
    <citation type="submission" date="2016-10" db="EMBL/GenBank/DDBJ databases">
        <authorList>
            <person name="de Groot N.N."/>
        </authorList>
    </citation>
    <scope>NUCLEOTIDE SEQUENCE [LARGE SCALE GENOMIC DNA]</scope>
    <source>
        <strain evidence="3 4">DSM 23421</strain>
    </source>
</reference>
<keyword evidence="4" id="KW-1185">Reference proteome</keyword>
<feature type="transmembrane region" description="Helical" evidence="2">
    <location>
        <begin position="6"/>
        <end position="26"/>
    </location>
</feature>